<dbReference type="STRING" id="1579316.RC74_16210"/>
<proteinExistence type="predicted"/>
<evidence type="ECO:0000313" key="2">
    <source>
        <dbReference type="Proteomes" id="UP000070371"/>
    </source>
</evidence>
<dbReference type="EMBL" id="CP014327">
    <property type="protein sequence ID" value="AML52607.1"/>
    <property type="molecule type" value="Genomic_DNA"/>
</dbReference>
<evidence type="ECO:0000313" key="1">
    <source>
        <dbReference type="EMBL" id="AML52607.1"/>
    </source>
</evidence>
<dbReference type="RefSeq" id="WP_052274997.1">
    <property type="nucleotide sequence ID" value="NZ_CP014327.1"/>
</dbReference>
<dbReference type="Proteomes" id="UP000070371">
    <property type="component" value="Chromosome"/>
</dbReference>
<protein>
    <submittedName>
        <fullName evidence="1">Uncharacterized protein</fullName>
    </submittedName>
</protein>
<dbReference type="KEGG" id="hat:RC74_16210"/>
<keyword evidence="2" id="KW-1185">Reference proteome</keyword>
<gene>
    <name evidence="1" type="ORF">RC74_16210</name>
</gene>
<dbReference type="AlphaFoldDB" id="A0A126V375"/>
<organism evidence="1 2">
    <name type="scientific">Falsihalocynthiibacter arcticus</name>
    <dbReference type="NCBI Taxonomy" id="1579316"/>
    <lineage>
        <taxon>Bacteria</taxon>
        <taxon>Pseudomonadati</taxon>
        <taxon>Pseudomonadota</taxon>
        <taxon>Alphaproteobacteria</taxon>
        <taxon>Rhodobacterales</taxon>
        <taxon>Roseobacteraceae</taxon>
        <taxon>Falsihalocynthiibacter</taxon>
    </lineage>
</organism>
<name>A0A126V375_9RHOB</name>
<sequence>MNFTAARTVDWSLKATVFGGCIAKMGVLPEKALSVSNGTFRIKLFDPETRLQLYLNEVSPFFAPIKTISKEGANMFRNTLIPIFVALMSTTVSAQISQETLDAISIPDKV</sequence>
<accession>A0A126V375</accession>
<reference evidence="1 2" key="1">
    <citation type="submission" date="2016-02" db="EMBL/GenBank/DDBJ databases">
        <title>Complete genome sequence of Halocynthiibacter arcticus PAMC 20958t from arctic marine sediment.</title>
        <authorList>
            <person name="Lee Y.M."/>
            <person name="Baek K."/>
            <person name="Lee H.K."/>
            <person name="Shin S.C."/>
        </authorList>
    </citation>
    <scope>NUCLEOTIDE SEQUENCE [LARGE SCALE GENOMIC DNA]</scope>
    <source>
        <strain evidence="1">PAMC 20958</strain>
    </source>
</reference>